<dbReference type="PANTHER" id="PTHR46422:SF11">
    <property type="entry name" value="SERINE_THREONINE-PROTEIN PHOSPHATASE"/>
    <property type="match status" value="1"/>
</dbReference>
<protein>
    <submittedName>
        <fullName evidence="2">Serine threonine-protein phosphatase</fullName>
    </submittedName>
</protein>
<dbReference type="Gene3D" id="3.60.21.10">
    <property type="match status" value="1"/>
</dbReference>
<dbReference type="EMBL" id="JABANO010007504">
    <property type="protein sequence ID" value="KAF4750003.1"/>
    <property type="molecule type" value="Genomic_DNA"/>
</dbReference>
<feature type="non-terminal residue" evidence="2">
    <location>
        <position position="1"/>
    </location>
</feature>
<dbReference type="SMART" id="SM00156">
    <property type="entry name" value="PP2Ac"/>
    <property type="match status" value="1"/>
</dbReference>
<proteinExistence type="predicted"/>
<evidence type="ECO:0000313" key="2">
    <source>
        <dbReference type="EMBL" id="KAF4750003.1"/>
    </source>
</evidence>
<sequence length="135" mass="15015">PLVVAQQPMSMIDQQVTDLLWSDPTDSDDIFGVTSNETRDPDGSGHIVKFGPDRVVQFLEENAPLTMIIRAHECVMDGFERFADGRLITLFSATDYCGHHKNAGALLFIRRDLTIVPKLIYPVDRANIGFGAHDT</sequence>
<keyword evidence="3" id="KW-1185">Reference proteome</keyword>
<comment type="caution">
    <text evidence="2">The sequence shown here is derived from an EMBL/GenBank/DDBJ whole genome shotgun (WGS) entry which is preliminary data.</text>
</comment>
<dbReference type="PANTHER" id="PTHR46422">
    <property type="entry name" value="SERINE/THREONINE-PROTEIN PHOSPHATASE BSL3"/>
    <property type="match status" value="1"/>
</dbReference>
<organism evidence="2 3">
    <name type="scientific">Perkinsus olseni</name>
    <name type="common">Perkinsus atlanticus</name>
    <dbReference type="NCBI Taxonomy" id="32597"/>
    <lineage>
        <taxon>Eukaryota</taxon>
        <taxon>Sar</taxon>
        <taxon>Alveolata</taxon>
        <taxon>Perkinsozoa</taxon>
        <taxon>Perkinsea</taxon>
        <taxon>Perkinsida</taxon>
        <taxon>Perkinsidae</taxon>
        <taxon>Perkinsus</taxon>
    </lineage>
</organism>
<dbReference type="AlphaFoldDB" id="A0A7J6TXJ9"/>
<dbReference type="GO" id="GO:0016787">
    <property type="term" value="F:hydrolase activity"/>
    <property type="evidence" value="ECO:0007669"/>
    <property type="project" value="InterPro"/>
</dbReference>
<accession>A0A7J6TXJ9</accession>
<feature type="non-terminal residue" evidence="2">
    <location>
        <position position="135"/>
    </location>
</feature>
<dbReference type="InterPro" id="IPR029052">
    <property type="entry name" value="Metallo-depent_PP-like"/>
</dbReference>
<dbReference type="PRINTS" id="PR00114">
    <property type="entry name" value="STPHPHTASE"/>
</dbReference>
<name>A0A7J6TXJ9_PEROL</name>
<gene>
    <name evidence="2" type="primary">BSL1_5</name>
    <name evidence="2" type="ORF">FOZ63_022839</name>
</gene>
<dbReference type="SUPFAM" id="SSF56300">
    <property type="entry name" value="Metallo-dependent phosphatases"/>
    <property type="match status" value="1"/>
</dbReference>
<feature type="domain" description="Serine/threonine specific protein phosphatases" evidence="1">
    <location>
        <begin position="1"/>
        <end position="124"/>
    </location>
</feature>
<evidence type="ECO:0000313" key="3">
    <source>
        <dbReference type="Proteomes" id="UP000553632"/>
    </source>
</evidence>
<dbReference type="InterPro" id="IPR006186">
    <property type="entry name" value="Ser/Thr-sp_prot-phosphatase"/>
</dbReference>
<reference evidence="2 3" key="1">
    <citation type="submission" date="2020-04" db="EMBL/GenBank/DDBJ databases">
        <title>Perkinsus olseni comparative genomics.</title>
        <authorList>
            <person name="Bogema D.R."/>
        </authorList>
    </citation>
    <scope>NUCLEOTIDE SEQUENCE [LARGE SCALE GENOMIC DNA]</scope>
    <source>
        <strain evidence="2 3">ATCC PRA-207</strain>
    </source>
</reference>
<evidence type="ECO:0000259" key="1">
    <source>
        <dbReference type="SMART" id="SM00156"/>
    </source>
</evidence>
<dbReference type="Proteomes" id="UP000553632">
    <property type="component" value="Unassembled WGS sequence"/>
</dbReference>
<dbReference type="OMA" id="MEWIACF"/>